<gene>
    <name evidence="2" type="ORF">ACFO0B_24425</name>
</gene>
<organism evidence="2 3">
    <name type="scientific">Nocardia jiangsuensis</name>
    <dbReference type="NCBI Taxonomy" id="1691563"/>
    <lineage>
        <taxon>Bacteria</taxon>
        <taxon>Bacillati</taxon>
        <taxon>Actinomycetota</taxon>
        <taxon>Actinomycetes</taxon>
        <taxon>Mycobacteriales</taxon>
        <taxon>Nocardiaceae</taxon>
        <taxon>Nocardia</taxon>
    </lineage>
</organism>
<evidence type="ECO:0000313" key="2">
    <source>
        <dbReference type="EMBL" id="MFC3965145.1"/>
    </source>
</evidence>
<accession>A0ABV8DYB2</accession>
<dbReference type="RefSeq" id="WP_378614896.1">
    <property type="nucleotide sequence ID" value="NZ_JBHSAX010000019.1"/>
</dbReference>
<reference evidence="3" key="1">
    <citation type="journal article" date="2019" name="Int. J. Syst. Evol. Microbiol.">
        <title>The Global Catalogue of Microorganisms (GCM) 10K type strain sequencing project: providing services to taxonomists for standard genome sequencing and annotation.</title>
        <authorList>
            <consortium name="The Broad Institute Genomics Platform"/>
            <consortium name="The Broad Institute Genome Sequencing Center for Infectious Disease"/>
            <person name="Wu L."/>
            <person name="Ma J."/>
        </authorList>
    </citation>
    <scope>NUCLEOTIDE SEQUENCE [LARGE SCALE GENOMIC DNA]</scope>
    <source>
        <strain evidence="3">CGMCC 4.7330</strain>
    </source>
</reference>
<dbReference type="EMBL" id="JBHSAX010000019">
    <property type="protein sequence ID" value="MFC3965145.1"/>
    <property type="molecule type" value="Genomic_DNA"/>
</dbReference>
<protein>
    <recommendedName>
        <fullName evidence="4">DUF2690 domain-containing protein</fullName>
    </recommendedName>
</protein>
<evidence type="ECO:0000313" key="3">
    <source>
        <dbReference type="Proteomes" id="UP001595696"/>
    </source>
</evidence>
<comment type="caution">
    <text evidence="2">The sequence shown here is derived from an EMBL/GenBank/DDBJ whole genome shotgun (WGS) entry which is preliminary data.</text>
</comment>
<keyword evidence="3" id="KW-1185">Reference proteome</keyword>
<sequence length="141" mass="14514">MTVLVCSAITALAPSAQAGPEFNGTDPRESGCARDSVITATLPLTDPSGARTRLAITVRRSPGCDTRWIDLINPYPSGYAQVETSIAVAYTDIATSRTGTATGLHRSRQVFAPGRTCIEVGAVVTGAGGVLAGDAEPTTFC</sequence>
<feature type="signal peptide" evidence="1">
    <location>
        <begin position="1"/>
        <end position="18"/>
    </location>
</feature>
<name>A0ABV8DYB2_9NOCA</name>
<dbReference type="Proteomes" id="UP001595696">
    <property type="component" value="Unassembled WGS sequence"/>
</dbReference>
<proteinExistence type="predicted"/>
<evidence type="ECO:0000256" key="1">
    <source>
        <dbReference type="SAM" id="SignalP"/>
    </source>
</evidence>
<feature type="chain" id="PRO_5045691623" description="DUF2690 domain-containing protein" evidence="1">
    <location>
        <begin position="19"/>
        <end position="141"/>
    </location>
</feature>
<keyword evidence="1" id="KW-0732">Signal</keyword>
<evidence type="ECO:0008006" key="4">
    <source>
        <dbReference type="Google" id="ProtNLM"/>
    </source>
</evidence>